<name>A0A4P6WI57_9ENTR</name>
<evidence type="ECO:0000313" key="3">
    <source>
        <dbReference type="Proteomes" id="UP000293850"/>
    </source>
</evidence>
<dbReference type="EMBL" id="CP037863">
    <property type="protein sequence ID" value="QBM21062.1"/>
    <property type="molecule type" value="Genomic_DNA"/>
</dbReference>
<geneLocation type="plasmid" evidence="2 3">
    <name>unnamed2</name>
</geneLocation>
<evidence type="ECO:0000256" key="1">
    <source>
        <dbReference type="SAM" id="MobiDB-lite"/>
    </source>
</evidence>
<gene>
    <name evidence="2" type="ORF">E1B03_00835</name>
</gene>
<dbReference type="Proteomes" id="UP000293850">
    <property type="component" value="Plasmid unnamed2"/>
</dbReference>
<dbReference type="AlphaFoldDB" id="A0A4P6WI57"/>
<organism evidence="2 3">
    <name type="scientific">Citrobacter arsenatis</name>
    <dbReference type="NCBI Taxonomy" id="2546350"/>
    <lineage>
        <taxon>Bacteria</taxon>
        <taxon>Pseudomonadati</taxon>
        <taxon>Pseudomonadota</taxon>
        <taxon>Gammaproteobacteria</taxon>
        <taxon>Enterobacterales</taxon>
        <taxon>Enterobacteriaceae</taxon>
        <taxon>Citrobacter</taxon>
    </lineage>
</organism>
<sequence>MHTRNVNVKTAAQESSRKMGEGQNLAAVARERVAGSINLKKGVTVTIAEVDRYGDVQVEIRTNGLLNWRAWSFEPDFIADLDRNLRYVEQK</sequence>
<evidence type="ECO:0000313" key="2">
    <source>
        <dbReference type="EMBL" id="QBM21062.1"/>
    </source>
</evidence>
<accession>A0A4P6WI57</accession>
<dbReference type="RefSeq" id="WP_057064204.1">
    <property type="nucleotide sequence ID" value="NZ_CP037863.1"/>
</dbReference>
<proteinExistence type="predicted"/>
<protein>
    <submittedName>
        <fullName evidence="2">Uncharacterized protein</fullName>
    </submittedName>
</protein>
<feature type="region of interest" description="Disordered" evidence="1">
    <location>
        <begin position="1"/>
        <end position="23"/>
    </location>
</feature>
<keyword evidence="3" id="KW-1185">Reference proteome</keyword>
<feature type="compositionally biased region" description="Polar residues" evidence="1">
    <location>
        <begin position="1"/>
        <end position="14"/>
    </location>
</feature>
<dbReference type="KEGG" id="cars:E1B03_00835"/>
<reference evidence="2 3" key="1">
    <citation type="submission" date="2019-03" db="EMBL/GenBank/DDBJ databases">
        <title>Complete genome sequence of an arsenate-respiring bacteria, Citrobacter sp. LY-1.</title>
        <authorList>
            <person name="Wang H."/>
            <person name="Liu Y."/>
            <person name="Li Q."/>
            <person name="Huang J."/>
        </authorList>
    </citation>
    <scope>NUCLEOTIDE SEQUENCE [LARGE SCALE GENOMIC DNA]</scope>
    <source>
        <strain evidence="2 3">LY-1</strain>
        <plasmid evidence="2 3">unnamed2</plasmid>
    </source>
</reference>
<keyword evidence="2" id="KW-0614">Plasmid</keyword>